<evidence type="ECO:0000256" key="1">
    <source>
        <dbReference type="SAM" id="MobiDB-lite"/>
    </source>
</evidence>
<name>A0A1H6YTD3_9RHOB</name>
<organism evidence="2 3">
    <name type="scientific">Cribrihabitans marinus</name>
    <dbReference type="NCBI Taxonomy" id="1227549"/>
    <lineage>
        <taxon>Bacteria</taxon>
        <taxon>Pseudomonadati</taxon>
        <taxon>Pseudomonadota</taxon>
        <taxon>Alphaproteobacteria</taxon>
        <taxon>Rhodobacterales</taxon>
        <taxon>Paracoccaceae</taxon>
        <taxon>Cribrihabitans</taxon>
    </lineage>
</organism>
<dbReference type="PANTHER" id="PTHR36513:SF1">
    <property type="entry name" value="TRANSMEMBRANE PROTEIN"/>
    <property type="match status" value="1"/>
</dbReference>
<gene>
    <name evidence="2" type="ORF">SAMN05444007_104369</name>
</gene>
<dbReference type="InterPro" id="IPR029058">
    <property type="entry name" value="AB_hydrolase_fold"/>
</dbReference>
<dbReference type="Gene3D" id="3.40.50.1820">
    <property type="entry name" value="alpha/beta hydrolase"/>
    <property type="match status" value="1"/>
</dbReference>
<dbReference type="AlphaFoldDB" id="A0A1H6YTD3"/>
<protein>
    <submittedName>
        <fullName evidence="2">Esterase/lipase superfamily enzyme</fullName>
    </submittedName>
</protein>
<dbReference type="PANTHER" id="PTHR36513">
    <property type="entry name" value="ABC TRANSMEMBRANE TYPE-1 DOMAIN-CONTAINING PROTEIN"/>
    <property type="match status" value="1"/>
</dbReference>
<reference evidence="2 3" key="1">
    <citation type="submission" date="2016-10" db="EMBL/GenBank/DDBJ databases">
        <authorList>
            <person name="de Groot N.N."/>
        </authorList>
    </citation>
    <scope>NUCLEOTIDE SEQUENCE [LARGE SCALE GENOMIC DNA]</scope>
    <source>
        <strain evidence="2 3">DSM 29340</strain>
    </source>
</reference>
<dbReference type="EMBL" id="FNYD01000004">
    <property type="protein sequence ID" value="SEJ40532.1"/>
    <property type="molecule type" value="Genomic_DNA"/>
</dbReference>
<dbReference type="PROSITE" id="PS51257">
    <property type="entry name" value="PROKAR_LIPOPROTEIN"/>
    <property type="match status" value="1"/>
</dbReference>
<dbReference type="OrthoDB" id="9797755at2"/>
<dbReference type="InterPro" id="IPR010297">
    <property type="entry name" value="DUF900_hydrolase"/>
</dbReference>
<evidence type="ECO:0000313" key="3">
    <source>
        <dbReference type="Proteomes" id="UP000199379"/>
    </source>
</evidence>
<keyword evidence="3" id="KW-1185">Reference proteome</keyword>
<dbReference type="Proteomes" id="UP000199379">
    <property type="component" value="Unassembled WGS sequence"/>
</dbReference>
<feature type="region of interest" description="Disordered" evidence="1">
    <location>
        <begin position="348"/>
        <end position="373"/>
    </location>
</feature>
<dbReference type="SUPFAM" id="SSF53474">
    <property type="entry name" value="alpha/beta-Hydrolases"/>
    <property type="match status" value="1"/>
</dbReference>
<sequence length="373" mass="40936">MRVVLILLVPFLIAGCVDRFASPVVPAALEVGRAYPVLVATTREQEADGSYRFARSEDLDLLDVTVSIPPGHQPGELAMSYGRPDPRRQFTLARRAPIPSVDALRQRLAQEQRRAGWPAREVVLFVHGYNAAQTETVFRATQVADDIGLPGSLMVYSWPSRAQPFAYAYDLDSMLFARDGLERTIRMLRQAGAQRVILVAHSMGAALAMETLRQADMRDPGWADRNLESVILISPDLDLDVFRSQMTQLSPVPQPFAVIVSEKDRVLDLSARLRGRAESVRLGNIDSVDAVADLPIDVIDTTAFSEDAASSHFVVATSPSLLTILRSAGVMTRTFTPDPVLLESLAPPALQSSGPAREFRLSGRPQAPRGERR</sequence>
<proteinExistence type="predicted"/>
<dbReference type="PIRSF" id="PIRSF033909">
    <property type="entry name" value="UCP033909"/>
    <property type="match status" value="1"/>
</dbReference>
<accession>A0A1H6YTD3</accession>
<evidence type="ECO:0000313" key="2">
    <source>
        <dbReference type="EMBL" id="SEJ40532.1"/>
    </source>
</evidence>
<dbReference type="InterPro" id="IPR014586">
    <property type="entry name" value="UCP033909"/>
</dbReference>
<dbReference type="STRING" id="1227549.SAMN05444007_104369"/>
<dbReference type="Pfam" id="PF05990">
    <property type="entry name" value="DUF900"/>
    <property type="match status" value="1"/>
</dbReference>
<dbReference type="RefSeq" id="WP_092365372.1">
    <property type="nucleotide sequence ID" value="NZ_BMGV01000004.1"/>
</dbReference>